<dbReference type="InterPro" id="IPR008704">
    <property type="entry name" value="Endonuclease_Zinc-binding_loop"/>
</dbReference>
<feature type="domain" description="Zinc-binding loop region of homing endonuclease" evidence="1">
    <location>
        <begin position="28"/>
        <end position="79"/>
    </location>
</feature>
<dbReference type="InterPro" id="IPR044925">
    <property type="entry name" value="His-Me_finger_sf"/>
</dbReference>
<evidence type="ECO:0000313" key="3">
    <source>
        <dbReference type="Proteomes" id="UP000596742"/>
    </source>
</evidence>
<comment type="caution">
    <text evidence="2">The sequence shown here is derived from an EMBL/GenBank/DDBJ whole genome shotgun (WGS) entry which is preliminary data.</text>
</comment>
<gene>
    <name evidence="2" type="ORF">MGAL_10B058847</name>
</gene>
<evidence type="ECO:0000259" key="1">
    <source>
        <dbReference type="Pfam" id="PF05551"/>
    </source>
</evidence>
<dbReference type="EMBL" id="UYJE01002785">
    <property type="protein sequence ID" value="VDI13609.1"/>
    <property type="molecule type" value="Genomic_DNA"/>
</dbReference>
<sequence length="82" mass="9128">EEAENGACIIWTGATQRRNNYILGMINVTYPNAKRTKMNVARLAKILQLKSTDLAKNLDASHLCHNALCVNTDHIVFRTSGD</sequence>
<protein>
    <recommendedName>
        <fullName evidence="1">Zinc-binding loop region of homing endonuclease domain-containing protein</fullName>
    </recommendedName>
</protein>
<keyword evidence="3" id="KW-1185">Reference proteome</keyword>
<feature type="non-terminal residue" evidence="2">
    <location>
        <position position="1"/>
    </location>
</feature>
<name>A0A8B6D3C8_MYTGA</name>
<dbReference type="Gene3D" id="3.90.75.10">
    <property type="entry name" value="Homing Intron 3 (I-ppo) Encoded Endonuclease, Chain A"/>
    <property type="match status" value="1"/>
</dbReference>
<dbReference type="AlphaFoldDB" id="A0A8B6D3C8"/>
<dbReference type="InterPro" id="IPR044930">
    <property type="entry name" value="Homing_endonuclease_His-Me"/>
</dbReference>
<dbReference type="SUPFAM" id="SSF54060">
    <property type="entry name" value="His-Me finger endonucleases"/>
    <property type="match status" value="1"/>
</dbReference>
<accession>A0A8B6D3C8</accession>
<reference evidence="2" key="1">
    <citation type="submission" date="2018-11" db="EMBL/GenBank/DDBJ databases">
        <authorList>
            <person name="Alioto T."/>
            <person name="Alioto T."/>
        </authorList>
    </citation>
    <scope>NUCLEOTIDE SEQUENCE</scope>
</reference>
<dbReference type="Pfam" id="PF05551">
    <property type="entry name" value="zf-His_Me_endon"/>
    <property type="match status" value="1"/>
</dbReference>
<dbReference type="GO" id="GO:0004519">
    <property type="term" value="F:endonuclease activity"/>
    <property type="evidence" value="ECO:0007669"/>
    <property type="project" value="InterPro"/>
</dbReference>
<organism evidence="2 3">
    <name type="scientific">Mytilus galloprovincialis</name>
    <name type="common">Mediterranean mussel</name>
    <dbReference type="NCBI Taxonomy" id="29158"/>
    <lineage>
        <taxon>Eukaryota</taxon>
        <taxon>Metazoa</taxon>
        <taxon>Spiralia</taxon>
        <taxon>Lophotrochozoa</taxon>
        <taxon>Mollusca</taxon>
        <taxon>Bivalvia</taxon>
        <taxon>Autobranchia</taxon>
        <taxon>Pteriomorphia</taxon>
        <taxon>Mytilida</taxon>
        <taxon>Mytiloidea</taxon>
        <taxon>Mytilidae</taxon>
        <taxon>Mytilinae</taxon>
        <taxon>Mytilus</taxon>
    </lineage>
</organism>
<proteinExistence type="predicted"/>
<dbReference type="Proteomes" id="UP000596742">
    <property type="component" value="Unassembled WGS sequence"/>
</dbReference>
<evidence type="ECO:0000313" key="2">
    <source>
        <dbReference type="EMBL" id="VDI13609.1"/>
    </source>
</evidence>